<feature type="compositionally biased region" description="Basic and acidic residues" evidence="1">
    <location>
        <begin position="1"/>
        <end position="11"/>
    </location>
</feature>
<keyword evidence="3" id="KW-1185">Reference proteome</keyword>
<protein>
    <submittedName>
        <fullName evidence="2">Uncharacterized protein</fullName>
    </submittedName>
</protein>
<proteinExistence type="predicted"/>
<dbReference type="Proteomes" id="UP000297245">
    <property type="component" value="Unassembled WGS sequence"/>
</dbReference>
<name>A0A4S8LIP4_DENBC</name>
<feature type="region of interest" description="Disordered" evidence="1">
    <location>
        <begin position="1"/>
        <end position="22"/>
    </location>
</feature>
<dbReference type="AlphaFoldDB" id="A0A4S8LIP4"/>
<evidence type="ECO:0000313" key="3">
    <source>
        <dbReference type="Proteomes" id="UP000297245"/>
    </source>
</evidence>
<organism evidence="2 3">
    <name type="scientific">Dendrothele bispora (strain CBS 962.96)</name>
    <dbReference type="NCBI Taxonomy" id="1314807"/>
    <lineage>
        <taxon>Eukaryota</taxon>
        <taxon>Fungi</taxon>
        <taxon>Dikarya</taxon>
        <taxon>Basidiomycota</taxon>
        <taxon>Agaricomycotina</taxon>
        <taxon>Agaricomycetes</taxon>
        <taxon>Agaricomycetidae</taxon>
        <taxon>Agaricales</taxon>
        <taxon>Agaricales incertae sedis</taxon>
        <taxon>Dendrothele</taxon>
    </lineage>
</organism>
<reference evidence="2 3" key="1">
    <citation type="journal article" date="2019" name="Nat. Ecol. Evol.">
        <title>Megaphylogeny resolves global patterns of mushroom evolution.</title>
        <authorList>
            <person name="Varga T."/>
            <person name="Krizsan K."/>
            <person name="Foldi C."/>
            <person name="Dima B."/>
            <person name="Sanchez-Garcia M."/>
            <person name="Sanchez-Ramirez S."/>
            <person name="Szollosi G.J."/>
            <person name="Szarkandi J.G."/>
            <person name="Papp V."/>
            <person name="Albert L."/>
            <person name="Andreopoulos W."/>
            <person name="Angelini C."/>
            <person name="Antonin V."/>
            <person name="Barry K.W."/>
            <person name="Bougher N.L."/>
            <person name="Buchanan P."/>
            <person name="Buyck B."/>
            <person name="Bense V."/>
            <person name="Catcheside P."/>
            <person name="Chovatia M."/>
            <person name="Cooper J."/>
            <person name="Damon W."/>
            <person name="Desjardin D."/>
            <person name="Finy P."/>
            <person name="Geml J."/>
            <person name="Haridas S."/>
            <person name="Hughes K."/>
            <person name="Justo A."/>
            <person name="Karasinski D."/>
            <person name="Kautmanova I."/>
            <person name="Kiss B."/>
            <person name="Kocsube S."/>
            <person name="Kotiranta H."/>
            <person name="LaButti K.M."/>
            <person name="Lechner B.E."/>
            <person name="Liimatainen K."/>
            <person name="Lipzen A."/>
            <person name="Lukacs Z."/>
            <person name="Mihaltcheva S."/>
            <person name="Morgado L.N."/>
            <person name="Niskanen T."/>
            <person name="Noordeloos M.E."/>
            <person name="Ohm R.A."/>
            <person name="Ortiz-Santana B."/>
            <person name="Ovrebo C."/>
            <person name="Racz N."/>
            <person name="Riley R."/>
            <person name="Savchenko A."/>
            <person name="Shiryaev A."/>
            <person name="Soop K."/>
            <person name="Spirin V."/>
            <person name="Szebenyi C."/>
            <person name="Tomsovsky M."/>
            <person name="Tulloss R.E."/>
            <person name="Uehling J."/>
            <person name="Grigoriev I.V."/>
            <person name="Vagvolgyi C."/>
            <person name="Papp T."/>
            <person name="Martin F.M."/>
            <person name="Miettinen O."/>
            <person name="Hibbett D.S."/>
            <person name="Nagy L.G."/>
        </authorList>
    </citation>
    <scope>NUCLEOTIDE SEQUENCE [LARGE SCALE GENOMIC DNA]</scope>
    <source>
        <strain evidence="2 3">CBS 962.96</strain>
    </source>
</reference>
<evidence type="ECO:0000256" key="1">
    <source>
        <dbReference type="SAM" id="MobiDB-lite"/>
    </source>
</evidence>
<gene>
    <name evidence="2" type="ORF">K435DRAFT_865756</name>
</gene>
<accession>A0A4S8LIP4</accession>
<dbReference type="EMBL" id="ML179387">
    <property type="protein sequence ID" value="THU88977.1"/>
    <property type="molecule type" value="Genomic_DNA"/>
</dbReference>
<sequence length="158" mass="17590">MSKPVDSKIPQKTESSSASTATTSFMHGVSRFAFDKLNMQIAEGSTYEVGDSSVSETQGRNDFFKDTKELLQRMEESSSQNPSTSRGTATVSFFSNATDFAVRDAKLRHVQENQFNFSENTNRSLIEAVIREAKREGKTQDLNDSQAPQEEPETESLC</sequence>
<feature type="region of interest" description="Disordered" evidence="1">
    <location>
        <begin position="134"/>
        <end position="158"/>
    </location>
</feature>
<evidence type="ECO:0000313" key="2">
    <source>
        <dbReference type="EMBL" id="THU88977.1"/>
    </source>
</evidence>